<name>A0ACC1CUX6_9NEOP</name>
<evidence type="ECO:0000313" key="1">
    <source>
        <dbReference type="EMBL" id="KAJ0175376.1"/>
    </source>
</evidence>
<reference evidence="1 2" key="1">
    <citation type="journal article" date="2021" name="Front. Genet.">
        <title>Chromosome-Level Genome Assembly Reveals Significant Gene Expansion in the Toll and IMD Signaling Pathways of Dendrolimus kikuchii.</title>
        <authorList>
            <person name="Zhou J."/>
            <person name="Wu P."/>
            <person name="Xiong Z."/>
            <person name="Liu N."/>
            <person name="Zhao N."/>
            <person name="Ji M."/>
            <person name="Qiu Y."/>
            <person name="Yang B."/>
        </authorList>
    </citation>
    <scope>NUCLEOTIDE SEQUENCE [LARGE SCALE GENOMIC DNA]</scope>
    <source>
        <strain evidence="1">Ann1</strain>
    </source>
</reference>
<comment type="caution">
    <text evidence="1">The sequence shown here is derived from an EMBL/GenBank/DDBJ whole genome shotgun (WGS) entry which is preliminary data.</text>
</comment>
<accession>A0ACC1CUX6</accession>
<keyword evidence="2" id="KW-1185">Reference proteome</keyword>
<dbReference type="EMBL" id="CM034401">
    <property type="protein sequence ID" value="KAJ0175376.1"/>
    <property type="molecule type" value="Genomic_DNA"/>
</dbReference>
<organism evidence="1 2">
    <name type="scientific">Dendrolimus kikuchii</name>
    <dbReference type="NCBI Taxonomy" id="765133"/>
    <lineage>
        <taxon>Eukaryota</taxon>
        <taxon>Metazoa</taxon>
        <taxon>Ecdysozoa</taxon>
        <taxon>Arthropoda</taxon>
        <taxon>Hexapoda</taxon>
        <taxon>Insecta</taxon>
        <taxon>Pterygota</taxon>
        <taxon>Neoptera</taxon>
        <taxon>Endopterygota</taxon>
        <taxon>Lepidoptera</taxon>
        <taxon>Glossata</taxon>
        <taxon>Ditrysia</taxon>
        <taxon>Bombycoidea</taxon>
        <taxon>Lasiocampidae</taxon>
        <taxon>Dendrolimus</taxon>
    </lineage>
</organism>
<protein>
    <submittedName>
        <fullName evidence="1">Uncharacterized protein</fullName>
    </submittedName>
</protein>
<sequence length="835" mass="91770">MRTVWHACGWMAACCPGLTSILALGRAALSLEELHILVVNNSIEYIRLSVPSGEQGLWPSRLWVSSEGGDAVRPLLLTARQKSGATTWQLPYESGNQLHHEFQRTLCPDDTAEGGSADCAGEEAERASGEFSLHVGTSCAAQVHVQLRVDPARDWRLSDQWATHVIATQRAPSVHHYRFVEGQDSVRLMITSDDDFCATLSVQNYTCPIVQTLEGFQTDTLRMTVQRSGGVQLSRTRFPRGFYVVTIVHATDEACSGVPQPDDDWLWEAAVWAAGGAGGARPAAPPRLKRLRYEIKASLSVQQYVVAVVVTTVVFVGFYVAFGLLVVLRRWPSWNALVAPKAVLAQPQGAEAEAGVVSEGDSTIVADTPARPRRRRDSNATFDSSDNSDTDSEEEQRAGAAPPSPGMGTPSPAATRSTLASPHSPSAEVNGQLPADEGQAAANNTEQDAQAPRPFGLPARLHVAALARRHGRVLRARSDRYLYTLYTVAIFYALPVIQFVAAFQIVLNLSGSLDLCYYNFLCAHPAGAVSDFNHVFSNIGYLLLGALFMLQLRRRSARRKRKPRDEEYGIPAHYGLLASLGAGMMVVALLSASYHICPNRLNFQFDTAFMYVLAVLLMVKIYQARHPDINARAHATFGVLALLIALVCFTILNSLRFGLLPFRHFTCTVVAQCLAVAARELAARRPLYTPRLVMLLIANAVNWAFALYGLFTQTGDIASHLLSVLLCNTLLYIVFYLTMKLLHGERPRWYAWCYLAAAAAAWAPALYFFTSGSTSWAATAAQSRHLNHECLLLHFYDAHDLWHVLSAVALYFTFNVMLTWDDGLAAVKRTDIAVF</sequence>
<proteinExistence type="predicted"/>
<dbReference type="Proteomes" id="UP000824533">
    <property type="component" value="Linkage Group LG15"/>
</dbReference>
<evidence type="ECO:0000313" key="2">
    <source>
        <dbReference type="Proteomes" id="UP000824533"/>
    </source>
</evidence>
<gene>
    <name evidence="1" type="ORF">K1T71_008535</name>
</gene>